<proteinExistence type="inferred from homology"/>
<dbReference type="InterPro" id="IPR057596">
    <property type="entry name" value="RDRP_core"/>
</dbReference>
<organism evidence="3 4">
    <name type="scientific">Marasmius tenuissimus</name>
    <dbReference type="NCBI Taxonomy" id="585030"/>
    <lineage>
        <taxon>Eukaryota</taxon>
        <taxon>Fungi</taxon>
        <taxon>Dikarya</taxon>
        <taxon>Basidiomycota</taxon>
        <taxon>Agaricomycotina</taxon>
        <taxon>Agaricomycetes</taxon>
        <taxon>Agaricomycetidae</taxon>
        <taxon>Agaricales</taxon>
        <taxon>Marasmiineae</taxon>
        <taxon>Marasmiaceae</taxon>
        <taxon>Marasmius</taxon>
    </lineage>
</organism>
<evidence type="ECO:0000313" key="4">
    <source>
        <dbReference type="Proteomes" id="UP001437256"/>
    </source>
</evidence>
<comment type="catalytic activity">
    <reaction evidence="1">
        <text>RNA(n) + a ribonucleoside 5'-triphosphate = RNA(n+1) + diphosphate</text>
        <dbReference type="Rhea" id="RHEA:21248"/>
        <dbReference type="Rhea" id="RHEA-COMP:14527"/>
        <dbReference type="Rhea" id="RHEA-COMP:17342"/>
        <dbReference type="ChEBI" id="CHEBI:33019"/>
        <dbReference type="ChEBI" id="CHEBI:61557"/>
        <dbReference type="ChEBI" id="CHEBI:140395"/>
        <dbReference type="EC" id="2.7.7.48"/>
    </reaction>
</comment>
<evidence type="ECO:0000259" key="2">
    <source>
        <dbReference type="Pfam" id="PF05183"/>
    </source>
</evidence>
<keyword evidence="1" id="KW-0696">RNA-directed RNA polymerase</keyword>
<gene>
    <name evidence="3" type="ORF">AAF712_003247</name>
</gene>
<dbReference type="InterPro" id="IPR007855">
    <property type="entry name" value="RDRP"/>
</dbReference>
<dbReference type="PANTHER" id="PTHR23079:SF55">
    <property type="entry name" value="RNA-DIRECTED RNA POLYMERASE"/>
    <property type="match status" value="1"/>
</dbReference>
<protein>
    <recommendedName>
        <fullName evidence="1">RNA-dependent RNA polymerase</fullName>
        <ecNumber evidence="1">2.7.7.48</ecNumber>
    </recommendedName>
</protein>
<reference evidence="3 4" key="1">
    <citation type="submission" date="2024-05" db="EMBL/GenBank/DDBJ databases">
        <title>A draft genome resource for the thread blight pathogen Marasmius tenuissimus strain MS-2.</title>
        <authorList>
            <person name="Yulfo-Soto G.E."/>
            <person name="Baruah I.K."/>
            <person name="Amoako-Attah I."/>
            <person name="Bukari Y."/>
            <person name="Meinhardt L.W."/>
            <person name="Bailey B.A."/>
            <person name="Cohen S.P."/>
        </authorList>
    </citation>
    <scope>NUCLEOTIDE SEQUENCE [LARGE SCALE GENOMIC DNA]</scope>
    <source>
        <strain evidence="3 4">MS-2</strain>
    </source>
</reference>
<name>A0ABR3A889_9AGAR</name>
<sequence>MYNEKLVQDATLQHTFERFRIPFAIQFEIACLVQSGPYRYRDFDGSLMQVAETIRTSRRPNSDGIKTLYSSLARNAPNNLKSMREASISTPWVALDLEEKALARDPNTGCIGHMALQDFPLDDLLDSQEDRSQKFYYGGKLDFVAHITKSPVSYDISLRKVALAQSNKLKRRFGSASVLKCKISGDLKGEGTGIEEFFSGRPVVVWNWIYRALTAKDDSVVLYRTNEKSGIDGKVGPSNNNRLSFRELINWANPLKWNSDQGVAKWKSRMDLVLSTSVPGPLLGREHISIVDDIMSKEGSDMTDGCGYANISFFKAVQDRYSLPDVPCAVQVRIFGAKGMLSLDSEARDDGEPRVWLRKSQKKVHFSDREDIDPSHRTVDILRLSRVTTPARLSSEVIINLSHNKVPTAVFREVLETNLSATLEPLMTWGKSEPADMMRLLQVVDKLGNVSSTRRSRQCMTELRLRGYERDSRSQNDANELVQGGQSTAWWPDPFSGHPSSLPETISDLLVASITPPESPYLRRELNQFVLNQIRQRCSDNHWEIPESATAFAVPDPYGVLGEDEIFLKSSRREFLDKDGLLTDIINGDVLVTRNPCKLPTDVRKVKAVVHPRLLGLVDCIVFSIKGKRRPIDYLAGGDYDGDRVMVIWHEEMVLSFTNAPEHFATEPREIGDSLDVTASKNTVARFIKELESLPSESARILSMQRYLLSGLRDPFTVGCYSVRHEKATYLYGLDDPRTLLSIRFCTILDSSKSGKKLSDPVRRRDIEQDPLKGKILPWKLRLKNMSLSKEERAFARKGREPEVLYRQNGHERQEGLFIMEELCHLAEEQFREWEARAKGIFGEGYTPSQIASTFKKGADEDLKGPWVNFDNVVCARIKEQRPDADALNKDRAIIKKHVEGLRDKFGGQVKGGRTFSSKPIVAQQDTIRRLSKDFSSFPSPGDLNTYMDVATIARLRASYAYYLCRDDLAKPFPWKMAFRELCLMKAEASKSGFRPAVLDFADNYRLPKFDATQ</sequence>
<keyword evidence="4" id="KW-1185">Reference proteome</keyword>
<dbReference type="PANTHER" id="PTHR23079">
    <property type="entry name" value="RNA-DEPENDENT RNA POLYMERASE"/>
    <property type="match status" value="1"/>
</dbReference>
<dbReference type="EC" id="2.7.7.48" evidence="1"/>
<keyword evidence="1" id="KW-0808">Transferase</keyword>
<evidence type="ECO:0000256" key="1">
    <source>
        <dbReference type="RuleBase" id="RU363098"/>
    </source>
</evidence>
<evidence type="ECO:0000313" key="3">
    <source>
        <dbReference type="EMBL" id="KAL0069589.1"/>
    </source>
</evidence>
<dbReference type="Pfam" id="PF05183">
    <property type="entry name" value="RdRP"/>
    <property type="match status" value="1"/>
</dbReference>
<dbReference type="EMBL" id="JBBXMP010000011">
    <property type="protein sequence ID" value="KAL0069589.1"/>
    <property type="molecule type" value="Genomic_DNA"/>
</dbReference>
<accession>A0ABR3A889</accession>
<keyword evidence="1" id="KW-0548">Nucleotidyltransferase</keyword>
<comment type="similarity">
    <text evidence="1">Belongs to the RdRP family.</text>
</comment>
<dbReference type="Proteomes" id="UP001437256">
    <property type="component" value="Unassembled WGS sequence"/>
</dbReference>
<keyword evidence="1" id="KW-0694">RNA-binding</keyword>
<feature type="domain" description="RDRP core" evidence="2">
    <location>
        <begin position="156"/>
        <end position="766"/>
    </location>
</feature>
<comment type="caution">
    <text evidence="3">The sequence shown here is derived from an EMBL/GenBank/DDBJ whole genome shotgun (WGS) entry which is preliminary data.</text>
</comment>